<dbReference type="Gene3D" id="2.40.50.140">
    <property type="entry name" value="Nucleic acid-binding proteins"/>
    <property type="match status" value="1"/>
</dbReference>
<name>A0AAJ6B594_9SPHI</name>
<dbReference type="EMBL" id="CP119313">
    <property type="protein sequence ID" value="WEK17940.1"/>
    <property type="molecule type" value="Genomic_DNA"/>
</dbReference>
<dbReference type="Proteomes" id="UP001214530">
    <property type="component" value="Chromosome"/>
</dbReference>
<accession>A0AAJ6B594</accession>
<evidence type="ECO:0000256" key="3">
    <source>
        <dbReference type="RuleBase" id="RU000524"/>
    </source>
</evidence>
<dbReference type="AlphaFoldDB" id="A0AAJ6B594"/>
<keyword evidence="1 2" id="KW-0238">DNA-binding</keyword>
<dbReference type="InterPro" id="IPR011344">
    <property type="entry name" value="ssDNA-bd"/>
</dbReference>
<dbReference type="PIRSF" id="PIRSF002070">
    <property type="entry name" value="SSB"/>
    <property type="match status" value="1"/>
</dbReference>
<dbReference type="InterPro" id="IPR000424">
    <property type="entry name" value="Primosome_PriB/ssb"/>
</dbReference>
<evidence type="ECO:0000256" key="2">
    <source>
        <dbReference type="PIRNR" id="PIRNR002070"/>
    </source>
</evidence>
<dbReference type="InterPro" id="IPR012340">
    <property type="entry name" value="NA-bd_OB-fold"/>
</dbReference>
<dbReference type="CDD" id="cd04496">
    <property type="entry name" value="SSB_OBF"/>
    <property type="match status" value="1"/>
</dbReference>
<reference evidence="4" key="1">
    <citation type="submission" date="2023-03" db="EMBL/GenBank/DDBJ databases">
        <title>Andean soil-derived lignocellulolytic bacterial consortium as a source of novel taxa and putative plastic-active enzymes.</title>
        <authorList>
            <person name="Diaz-Garcia L."/>
            <person name="Chuvochina M."/>
            <person name="Feuerriegel G."/>
            <person name="Bunk B."/>
            <person name="Sproer C."/>
            <person name="Streit W.R."/>
            <person name="Rodriguez L.M."/>
            <person name="Overmann J."/>
            <person name="Jimenez D.J."/>
        </authorList>
    </citation>
    <scope>NUCLEOTIDE SEQUENCE</scope>
    <source>
        <strain evidence="4">MAG 3858</strain>
    </source>
</reference>
<dbReference type="GO" id="GO:0003697">
    <property type="term" value="F:single-stranded DNA binding"/>
    <property type="evidence" value="ECO:0007669"/>
    <property type="project" value="InterPro"/>
</dbReference>
<proteinExistence type="predicted"/>
<dbReference type="Pfam" id="PF00436">
    <property type="entry name" value="SSB"/>
    <property type="match status" value="1"/>
</dbReference>
<evidence type="ECO:0000313" key="5">
    <source>
        <dbReference type="Proteomes" id="UP001214530"/>
    </source>
</evidence>
<sequence length="134" mass="14406">MEIITGRITADATVNTTRSGKEVVNFSIAINDGYKPKGGTFQEITTYVNCAYWLSTKATNRLRKGVMVQLYGRIGMNVFTKNNGEAAGSITCHVNDFKTLSPIRGASNGQHSANLSNLATAAVQSTQGNDDLPF</sequence>
<dbReference type="SUPFAM" id="SSF50249">
    <property type="entry name" value="Nucleic acid-binding proteins"/>
    <property type="match status" value="1"/>
</dbReference>
<evidence type="ECO:0000256" key="1">
    <source>
        <dbReference type="ARBA" id="ARBA00023125"/>
    </source>
</evidence>
<organism evidence="4 5">
    <name type="scientific">Candidatus Pedobacter colombiensis</name>
    <dbReference type="NCBI Taxonomy" id="3121371"/>
    <lineage>
        <taxon>Bacteria</taxon>
        <taxon>Pseudomonadati</taxon>
        <taxon>Bacteroidota</taxon>
        <taxon>Sphingobacteriia</taxon>
        <taxon>Sphingobacteriales</taxon>
        <taxon>Sphingobacteriaceae</taxon>
        <taxon>Pedobacter</taxon>
    </lineage>
</organism>
<gene>
    <name evidence="4" type="ORF">P0Y49_14150</name>
</gene>
<protein>
    <recommendedName>
        <fullName evidence="2 3">Single-stranded DNA-binding protein</fullName>
    </recommendedName>
</protein>
<evidence type="ECO:0000313" key="4">
    <source>
        <dbReference type="EMBL" id="WEK17940.1"/>
    </source>
</evidence>
<dbReference type="NCBIfam" id="TIGR00621">
    <property type="entry name" value="ssb"/>
    <property type="match status" value="1"/>
</dbReference>
<dbReference type="PROSITE" id="PS50935">
    <property type="entry name" value="SSB"/>
    <property type="match status" value="1"/>
</dbReference>
<dbReference type="GO" id="GO:0006260">
    <property type="term" value="P:DNA replication"/>
    <property type="evidence" value="ECO:0007669"/>
    <property type="project" value="InterPro"/>
</dbReference>